<evidence type="ECO:0000256" key="1">
    <source>
        <dbReference type="SAM" id="MobiDB-lite"/>
    </source>
</evidence>
<dbReference type="Proteomes" id="UP001187415">
    <property type="component" value="Unassembled WGS sequence"/>
</dbReference>
<organism evidence="2 3">
    <name type="scientific">Channa striata</name>
    <name type="common">Snakehead murrel</name>
    <name type="synonym">Ophicephalus striatus</name>
    <dbReference type="NCBI Taxonomy" id="64152"/>
    <lineage>
        <taxon>Eukaryota</taxon>
        <taxon>Metazoa</taxon>
        <taxon>Chordata</taxon>
        <taxon>Craniata</taxon>
        <taxon>Vertebrata</taxon>
        <taxon>Euteleostomi</taxon>
        <taxon>Actinopterygii</taxon>
        <taxon>Neopterygii</taxon>
        <taxon>Teleostei</taxon>
        <taxon>Neoteleostei</taxon>
        <taxon>Acanthomorphata</taxon>
        <taxon>Anabantaria</taxon>
        <taxon>Anabantiformes</taxon>
        <taxon>Channoidei</taxon>
        <taxon>Channidae</taxon>
        <taxon>Channa</taxon>
    </lineage>
</organism>
<keyword evidence="3" id="KW-1185">Reference proteome</keyword>
<reference evidence="2" key="1">
    <citation type="submission" date="2023-07" db="EMBL/GenBank/DDBJ databases">
        <title>Chromosome-level Genome Assembly of Striped Snakehead (Channa striata).</title>
        <authorList>
            <person name="Liu H."/>
        </authorList>
    </citation>
    <scope>NUCLEOTIDE SEQUENCE</scope>
    <source>
        <strain evidence="2">Gz</strain>
        <tissue evidence="2">Muscle</tissue>
    </source>
</reference>
<protein>
    <submittedName>
        <fullName evidence="2">Uncharacterized protein</fullName>
    </submittedName>
</protein>
<evidence type="ECO:0000313" key="2">
    <source>
        <dbReference type="EMBL" id="KAK2844240.1"/>
    </source>
</evidence>
<proteinExistence type="predicted"/>
<comment type="caution">
    <text evidence="2">The sequence shown here is derived from an EMBL/GenBank/DDBJ whole genome shotgun (WGS) entry which is preliminary data.</text>
</comment>
<feature type="compositionally biased region" description="Basic and acidic residues" evidence="1">
    <location>
        <begin position="76"/>
        <end position="90"/>
    </location>
</feature>
<evidence type="ECO:0000313" key="3">
    <source>
        <dbReference type="Proteomes" id="UP001187415"/>
    </source>
</evidence>
<accession>A0AA88SMC2</accession>
<feature type="region of interest" description="Disordered" evidence="1">
    <location>
        <begin position="74"/>
        <end position="101"/>
    </location>
</feature>
<name>A0AA88SMC2_CHASR</name>
<dbReference type="EMBL" id="JAUPFM010000008">
    <property type="protein sequence ID" value="KAK2844240.1"/>
    <property type="molecule type" value="Genomic_DNA"/>
</dbReference>
<gene>
    <name evidence="2" type="ORF">Q5P01_010899</name>
</gene>
<sequence>MAWSLWTSVVAVSHSQPTVELRDQVVKPTPLHKFVVFVLDKQTLNVHSSSGLSALTLDQLPRPAPLRLSALQLPGRRGEKPTRDQCRLSEVKPVGGKPNQV</sequence>
<dbReference type="AlphaFoldDB" id="A0AA88SMC2"/>